<protein>
    <submittedName>
        <fullName evidence="1">Uncharacterized protein</fullName>
    </submittedName>
</protein>
<gene>
    <name evidence="1" type="ORF">SAMN04489726_1316</name>
</gene>
<dbReference type="eggNOG" id="ENOG5031NTJ">
    <property type="taxonomic scope" value="Bacteria"/>
</dbReference>
<dbReference type="Proteomes" id="UP000183376">
    <property type="component" value="Chromosome I"/>
</dbReference>
<name>A0A1G9SQA0_ALLAB</name>
<evidence type="ECO:0000313" key="1">
    <source>
        <dbReference type="EMBL" id="SDM37592.1"/>
    </source>
</evidence>
<sequence length="200" mass="21340">MGRSTSSSPRWRLDVTRLPEDVVDLIDALRPGEELIITRDGDPVAAISSTRGAVVDPGSPDEAAGQPQADYDDVTVVATAMKLSAEARASLSAELGADYIVLDLHSAPKTAEVLLVPPSSPQLIGSLQMLFPKARVIITEIEDDVLGVSYRGPVRRMLEAGAETYLSSTTIPRLAKQLDHAITQHQITGGATPRMEIESS</sequence>
<reference evidence="1 2" key="1">
    <citation type="submission" date="2016-10" db="EMBL/GenBank/DDBJ databases">
        <authorList>
            <person name="de Groot N.N."/>
        </authorList>
    </citation>
    <scope>NUCLEOTIDE SEQUENCE [LARGE SCALE GENOMIC DNA]</scope>
    <source>
        <strain evidence="1 2">DSM 44149</strain>
    </source>
</reference>
<organism evidence="1 2">
    <name type="scientific">Allokutzneria albata</name>
    <name type="common">Kibdelosporangium albatum</name>
    <dbReference type="NCBI Taxonomy" id="211114"/>
    <lineage>
        <taxon>Bacteria</taxon>
        <taxon>Bacillati</taxon>
        <taxon>Actinomycetota</taxon>
        <taxon>Actinomycetes</taxon>
        <taxon>Pseudonocardiales</taxon>
        <taxon>Pseudonocardiaceae</taxon>
        <taxon>Allokutzneria</taxon>
    </lineage>
</organism>
<dbReference type="EMBL" id="LT629701">
    <property type="protein sequence ID" value="SDM37592.1"/>
    <property type="molecule type" value="Genomic_DNA"/>
</dbReference>
<proteinExistence type="predicted"/>
<dbReference type="OrthoDB" id="3823529at2"/>
<evidence type="ECO:0000313" key="2">
    <source>
        <dbReference type="Proteomes" id="UP000183376"/>
    </source>
</evidence>
<keyword evidence="2" id="KW-1185">Reference proteome</keyword>
<accession>A0A1G9SQA0</accession>
<dbReference type="AlphaFoldDB" id="A0A1G9SQA0"/>